<dbReference type="PANTHER" id="PTHR32552:SF81">
    <property type="entry name" value="TONB-DEPENDENT OUTER MEMBRANE RECEPTOR"/>
    <property type="match status" value="1"/>
</dbReference>
<keyword evidence="13" id="KW-0732">Signal</keyword>
<feature type="domain" description="TonB-dependent receptor plug" evidence="15">
    <location>
        <begin position="52"/>
        <end position="158"/>
    </location>
</feature>
<proteinExistence type="inferred from homology"/>
<keyword evidence="4" id="KW-0410">Iron transport</keyword>
<comment type="similarity">
    <text evidence="11 12">Belongs to the TonB-dependent receptor family.</text>
</comment>
<sequence length="717" mass="77989">MRRHVRASVLFGVSLTALVTATTAPAQEAEQDGEIALDEIAVFGRKRIEDPQRAPVSISVLGGASVPSLSSDPGADITRDTPNLSFGSVGMTGQDFLNMRGVGPLGLPLNSLDNTVGVAVDGVPTTAYGYPPSLLDVRQVEVLRGPQGTTFGRNALGGMVNVVTNEADGTPTFRVTGEVGSDGHRLAEAVAGGWIVPDRVAGRIAARASGIDGDVPNRIVGGKEGEAKIGAVRGSLRFTPGDDLTVTFGGSYDEDKRTGGFSLLLEHPKYPASGSDIIPWSERRRGDLSLKVEKRFEAFTVTSTTSFQDMRLRSRYDYSDTFLMDLISPIPIQGFWTNPDADKVDTREHEKVFNQEIRFNSAEDSWLTWVVGGAYFRSDYNQKRVARTYSPYANGDFDTDIVSDTWAGFADVTVPVTDRLKISGGLRLAHDRQNFRTDYMPAVDGAPFRQRDRISDTYLTGRAAVSYDWTDNWMTYASVAHGYASGGFEKATISSPLYQQNEPFKPSTGWTYEIGSKSEFLDGKAKLNASLFYNDVSDGQIISYLIDGGALQYFFANQNYDSYGFELEGSAQLSERFTVRGGLGVTESELKNVKKTPTTTYKNGNEVPNTPNVTVTLGAQYVLPGVAIGLPGDVFARADYQYVGKRAADVANSFDLKAYHLVNARLGWTIDKFQVYGFANNLLDKRPQLFGATYAANAHAMAVGRGRVIGLGSTYAW</sequence>
<keyword evidence="3 11" id="KW-1134">Transmembrane beta strand</keyword>
<keyword evidence="9 11" id="KW-0472">Membrane</keyword>
<evidence type="ECO:0000256" key="6">
    <source>
        <dbReference type="ARBA" id="ARBA00023004"/>
    </source>
</evidence>
<keyword evidence="5 11" id="KW-0812">Transmembrane</keyword>
<evidence type="ECO:0000256" key="4">
    <source>
        <dbReference type="ARBA" id="ARBA00022496"/>
    </source>
</evidence>
<evidence type="ECO:0000256" key="10">
    <source>
        <dbReference type="ARBA" id="ARBA00023237"/>
    </source>
</evidence>
<protein>
    <submittedName>
        <fullName evidence="16">TonB-dependent receptor</fullName>
    </submittedName>
</protein>
<dbReference type="Gene3D" id="2.40.170.20">
    <property type="entry name" value="TonB-dependent receptor, beta-barrel domain"/>
    <property type="match status" value="1"/>
</dbReference>
<evidence type="ECO:0000256" key="13">
    <source>
        <dbReference type="SAM" id="SignalP"/>
    </source>
</evidence>
<keyword evidence="16" id="KW-0675">Receptor</keyword>
<evidence type="ECO:0000256" key="9">
    <source>
        <dbReference type="ARBA" id="ARBA00023136"/>
    </source>
</evidence>
<organism evidence="16 17">
    <name type="scientific">Methylopila musalis</name>
    <dbReference type="NCBI Taxonomy" id="1134781"/>
    <lineage>
        <taxon>Bacteria</taxon>
        <taxon>Pseudomonadati</taxon>
        <taxon>Pseudomonadota</taxon>
        <taxon>Alphaproteobacteria</taxon>
        <taxon>Hyphomicrobiales</taxon>
        <taxon>Methylopilaceae</taxon>
        <taxon>Methylopila</taxon>
    </lineage>
</organism>
<name>A0ABW3Z362_9HYPH</name>
<evidence type="ECO:0000256" key="12">
    <source>
        <dbReference type="RuleBase" id="RU003357"/>
    </source>
</evidence>
<keyword evidence="2 11" id="KW-0813">Transport</keyword>
<evidence type="ECO:0000256" key="8">
    <source>
        <dbReference type="ARBA" id="ARBA00023077"/>
    </source>
</evidence>
<dbReference type="InterPro" id="IPR000531">
    <property type="entry name" value="Beta-barrel_TonB"/>
</dbReference>
<keyword evidence="6" id="KW-0408">Iron</keyword>
<comment type="subcellular location">
    <subcellularLocation>
        <location evidence="1 11">Cell outer membrane</location>
        <topology evidence="1 11">Multi-pass membrane protein</topology>
    </subcellularLocation>
</comment>
<gene>
    <name evidence="16" type="ORF">ACFQ4O_01605</name>
</gene>
<evidence type="ECO:0000313" key="17">
    <source>
        <dbReference type="Proteomes" id="UP001597171"/>
    </source>
</evidence>
<evidence type="ECO:0000256" key="11">
    <source>
        <dbReference type="PROSITE-ProRule" id="PRU01360"/>
    </source>
</evidence>
<evidence type="ECO:0000256" key="7">
    <source>
        <dbReference type="ARBA" id="ARBA00023065"/>
    </source>
</evidence>
<dbReference type="RefSeq" id="WP_378773872.1">
    <property type="nucleotide sequence ID" value="NZ_JBHTMX010000004.1"/>
</dbReference>
<dbReference type="InterPro" id="IPR039426">
    <property type="entry name" value="TonB-dep_rcpt-like"/>
</dbReference>
<feature type="domain" description="TonB-dependent receptor-like beta-barrel" evidence="14">
    <location>
        <begin position="238"/>
        <end position="682"/>
    </location>
</feature>
<dbReference type="SUPFAM" id="SSF56935">
    <property type="entry name" value="Porins"/>
    <property type="match status" value="1"/>
</dbReference>
<evidence type="ECO:0000256" key="5">
    <source>
        <dbReference type="ARBA" id="ARBA00022692"/>
    </source>
</evidence>
<evidence type="ECO:0000259" key="15">
    <source>
        <dbReference type="Pfam" id="PF07715"/>
    </source>
</evidence>
<evidence type="ECO:0000313" key="16">
    <source>
        <dbReference type="EMBL" id="MFD1330690.1"/>
    </source>
</evidence>
<keyword evidence="8 12" id="KW-0798">TonB box</keyword>
<dbReference type="InterPro" id="IPR012910">
    <property type="entry name" value="Plug_dom"/>
</dbReference>
<dbReference type="CDD" id="cd01347">
    <property type="entry name" value="ligand_gated_channel"/>
    <property type="match status" value="1"/>
</dbReference>
<dbReference type="PROSITE" id="PS52016">
    <property type="entry name" value="TONB_DEPENDENT_REC_3"/>
    <property type="match status" value="1"/>
</dbReference>
<keyword evidence="7" id="KW-0406">Ion transport</keyword>
<dbReference type="Pfam" id="PF00593">
    <property type="entry name" value="TonB_dep_Rec_b-barrel"/>
    <property type="match status" value="1"/>
</dbReference>
<reference evidence="17" key="1">
    <citation type="journal article" date="2019" name="Int. J. Syst. Evol. Microbiol.">
        <title>The Global Catalogue of Microorganisms (GCM) 10K type strain sequencing project: providing services to taxonomists for standard genome sequencing and annotation.</title>
        <authorList>
            <consortium name="The Broad Institute Genomics Platform"/>
            <consortium name="The Broad Institute Genome Sequencing Center for Infectious Disease"/>
            <person name="Wu L."/>
            <person name="Ma J."/>
        </authorList>
    </citation>
    <scope>NUCLEOTIDE SEQUENCE [LARGE SCALE GENOMIC DNA]</scope>
    <source>
        <strain evidence="17">CCUG 61696</strain>
    </source>
</reference>
<evidence type="ECO:0000256" key="3">
    <source>
        <dbReference type="ARBA" id="ARBA00022452"/>
    </source>
</evidence>
<dbReference type="PANTHER" id="PTHR32552">
    <property type="entry name" value="FERRICHROME IRON RECEPTOR-RELATED"/>
    <property type="match status" value="1"/>
</dbReference>
<evidence type="ECO:0000259" key="14">
    <source>
        <dbReference type="Pfam" id="PF00593"/>
    </source>
</evidence>
<dbReference type="Pfam" id="PF07715">
    <property type="entry name" value="Plug"/>
    <property type="match status" value="1"/>
</dbReference>
<keyword evidence="10 11" id="KW-0998">Cell outer membrane</keyword>
<keyword evidence="17" id="KW-1185">Reference proteome</keyword>
<comment type="caution">
    <text evidence="16">The sequence shown here is derived from an EMBL/GenBank/DDBJ whole genome shotgun (WGS) entry which is preliminary data.</text>
</comment>
<evidence type="ECO:0000256" key="2">
    <source>
        <dbReference type="ARBA" id="ARBA00022448"/>
    </source>
</evidence>
<dbReference type="EMBL" id="JBHTMX010000004">
    <property type="protein sequence ID" value="MFD1330690.1"/>
    <property type="molecule type" value="Genomic_DNA"/>
</dbReference>
<feature type="signal peptide" evidence="13">
    <location>
        <begin position="1"/>
        <end position="26"/>
    </location>
</feature>
<evidence type="ECO:0000256" key="1">
    <source>
        <dbReference type="ARBA" id="ARBA00004571"/>
    </source>
</evidence>
<feature type="chain" id="PRO_5045261288" evidence="13">
    <location>
        <begin position="27"/>
        <end position="717"/>
    </location>
</feature>
<dbReference type="Proteomes" id="UP001597171">
    <property type="component" value="Unassembled WGS sequence"/>
</dbReference>
<dbReference type="InterPro" id="IPR036942">
    <property type="entry name" value="Beta-barrel_TonB_sf"/>
</dbReference>
<accession>A0ABW3Z362</accession>